<organism evidence="6 7">
    <name type="scientific">Ailuropoda melanoleuca</name>
    <name type="common">Giant panda</name>
    <dbReference type="NCBI Taxonomy" id="9646"/>
    <lineage>
        <taxon>Eukaryota</taxon>
        <taxon>Metazoa</taxon>
        <taxon>Chordata</taxon>
        <taxon>Craniata</taxon>
        <taxon>Vertebrata</taxon>
        <taxon>Euteleostomi</taxon>
        <taxon>Mammalia</taxon>
        <taxon>Eutheria</taxon>
        <taxon>Laurasiatheria</taxon>
        <taxon>Carnivora</taxon>
        <taxon>Caniformia</taxon>
        <taxon>Ursidae</taxon>
        <taxon>Ailuropoda</taxon>
    </lineage>
</organism>
<dbReference type="Pfam" id="PF00022">
    <property type="entry name" value="Actin"/>
    <property type="match status" value="1"/>
</dbReference>
<gene>
    <name evidence="6" type="primary">CAMKV</name>
</gene>
<feature type="compositionally biased region" description="Pro residues" evidence="5">
    <location>
        <begin position="345"/>
        <end position="355"/>
    </location>
</feature>
<dbReference type="PRINTS" id="PR00190">
    <property type="entry name" value="ACTIN"/>
</dbReference>
<evidence type="ECO:0000256" key="3">
    <source>
        <dbReference type="ARBA" id="ARBA00023212"/>
    </source>
</evidence>
<dbReference type="Ensembl" id="ENSAMET00000041036.1">
    <property type="protein sequence ID" value="ENSAMEP00000038275.1"/>
    <property type="gene ID" value="ENSAMEG00000012131.2"/>
</dbReference>
<dbReference type="Gene3D" id="3.30.420.40">
    <property type="match status" value="2"/>
</dbReference>
<feature type="compositionally biased region" description="Low complexity" evidence="5">
    <location>
        <begin position="226"/>
        <end position="237"/>
    </location>
</feature>
<dbReference type="Proteomes" id="UP000008912">
    <property type="component" value="Unassembled WGS sequence"/>
</dbReference>
<feature type="compositionally biased region" description="Low complexity" evidence="5">
    <location>
        <begin position="356"/>
        <end position="374"/>
    </location>
</feature>
<evidence type="ECO:0000256" key="2">
    <source>
        <dbReference type="ARBA" id="ARBA00006752"/>
    </source>
</evidence>
<accession>A0A7N5KCQ0</accession>
<dbReference type="Gene3D" id="3.90.640.10">
    <property type="entry name" value="Actin, Chain A, domain 4"/>
    <property type="match status" value="1"/>
</dbReference>
<feature type="region of interest" description="Disordered" evidence="5">
    <location>
        <begin position="787"/>
        <end position="811"/>
    </location>
</feature>
<feature type="region of interest" description="Disordered" evidence="5">
    <location>
        <begin position="326"/>
        <end position="406"/>
    </location>
</feature>
<keyword evidence="7" id="KW-1185">Reference proteome</keyword>
<dbReference type="GO" id="GO:0005856">
    <property type="term" value="C:cytoskeleton"/>
    <property type="evidence" value="ECO:0007669"/>
    <property type="project" value="UniProtKB-SubCell"/>
</dbReference>
<dbReference type="SMART" id="SM00268">
    <property type="entry name" value="ACTIN"/>
    <property type="match status" value="1"/>
</dbReference>
<evidence type="ECO:0000256" key="4">
    <source>
        <dbReference type="RuleBase" id="RU000487"/>
    </source>
</evidence>
<keyword evidence="3" id="KW-0206">Cytoskeleton</keyword>
<comment type="similarity">
    <text evidence="2 4">Belongs to the actin family.</text>
</comment>
<dbReference type="SUPFAM" id="SSF53067">
    <property type="entry name" value="Actin-like ATPase domain"/>
    <property type="match status" value="2"/>
</dbReference>
<sequence length="1263" mass="134764">MEVTKKVGDPDPPGPQGHPSASSQQPKGGFRGSQGPWINSGSVYFRQALSLSTEAIIDRTCDPDSQAQVPEPIYQLHQDPAEVGSQCVCGQTSQDVPRLPSTSPLPSSIVGTPTHLVVENRTLALPVGTHSDNTSDTIQHGFCRSRVQVQVAGQGKVPAKVLVGWGKGPCSPDQVAPLGSRKSRWLPYFLSGDEGLAAAQGPLPAPAQSQDQGTCPCPAQAPPAPTQANAPAAAPAPVPAAVEPYTCNSDHLTDTTATTNGLSQDLLPRKSGNQWAGLSESSKVVSSCQDKVDFGFRKEPPTPAPSPNESSDHVQELEVARTQVLSKLPENPAEKAPVCTSRPDSPTPGSGPPGTPKSQRNSQESSSSPPDQQPLNVCNNTGSNVPQSAYQVSRHKHSPVQSPREAIQIPPSSAPTCQLRDAVEDHVLVFDMATGNTRMGLLCHDPMGSRAVLLGVMPSHPSIYVPENVLSTPPLAMPILSLDSNRSNFWSASPMLSSSVPSSLSSGSYREVALVPKEGRLNLESRDSPGIKTPLRVFTRPIPLGIPLQFGERILSHVHDPGCSKPNAENNEPSRTIWMQDTSMVQPKKLQWVNSEKTAEPAPQAPTQEVPRSLLQENIGNHSQKEVLTAHPGSLRAEGAGQTSLGGRPPLTEQHTFAGQCPPTGQPPSAAQCPLTGQTHLSGQPLLAEQPPSPRQLPLPGLLPLTGTPLARQLSLTGKTPFSQEPPIPKEPIISGGPPITREPGQASTLCQEGEPLSLPARVGVLQVPLAPEETCVYMSREKVSAGAPESSSTHRLSSWQPGSSPSTQKEQFSLVTFSTPGTGCKVLPMAVVGTEPQGPQFKLPPKDITHSSVLAHLGLLRGACYELMPTTDALPVPSPLLCRHSLGPYQDMAAAVIDTGTGFTKCGLAGEDHILSVVPSRVQLLQHPAQDEPRYTVPENQEASYSVLNRGVVSDWDALEVLWQHLFYCRLGVRPEELAVLVADSPISPRTNREKVAEILFERFHVPAMQTVHQALLALYAYGRTTGLVLGSGHGTSYVAPILTGDLAPLDTYRLDVAGADLTEYLAQLLLAGGHSPPKAGLVNQIKEACCYVAMNMTAEMARTQTQARVDFVLPDKQVITLGSERFCCPEALFQPSLLGLNQPGLPQLALLSISRLEAKQQEELLANVVLDGGSTLMNGFPERLRQELGPRATVLGSPHRAVTAWLGGSIMASRDSFQSLWLSRPQSLAMPFGCVTLGDKKNYNQPSEVTDRYDLGQVIKT</sequence>
<dbReference type="PANTHER" id="PTHR11937">
    <property type="entry name" value="ACTIN"/>
    <property type="match status" value="1"/>
</dbReference>
<evidence type="ECO:0000256" key="1">
    <source>
        <dbReference type="ARBA" id="ARBA00004245"/>
    </source>
</evidence>
<feature type="compositionally biased region" description="Polar residues" evidence="5">
    <location>
        <begin position="375"/>
        <end position="391"/>
    </location>
</feature>
<name>A0A7N5KCQ0_AILME</name>
<dbReference type="FunFam" id="3.30.420.40:FF:000050">
    <property type="entry name" value="Actin, alpha skeletal muscle"/>
    <property type="match status" value="1"/>
</dbReference>
<proteinExistence type="inferred from homology"/>
<dbReference type="GeneTree" id="ENSGT00940000163598"/>
<feature type="region of interest" description="Disordered" evidence="5">
    <location>
        <begin position="718"/>
        <end position="738"/>
    </location>
</feature>
<dbReference type="AlphaFoldDB" id="A0A7N5KCQ0"/>
<keyword evidence="3" id="KW-0963">Cytoplasm</keyword>
<feature type="compositionally biased region" description="Polar residues" evidence="5">
    <location>
        <begin position="790"/>
        <end position="811"/>
    </location>
</feature>
<dbReference type="InParanoid" id="A0A7N5KCQ0"/>
<dbReference type="InterPro" id="IPR004000">
    <property type="entry name" value="Actin"/>
</dbReference>
<comment type="subcellular location">
    <subcellularLocation>
        <location evidence="1">Cytoplasm</location>
        <location evidence="1">Cytoskeleton</location>
    </subcellularLocation>
</comment>
<feature type="region of interest" description="Disordered" evidence="5">
    <location>
        <begin position="1"/>
        <end position="36"/>
    </location>
</feature>
<reference evidence="6 7" key="1">
    <citation type="journal article" date="2010" name="Nature">
        <title>The sequence and de novo assembly of the giant panda genome.</title>
        <authorList>
            <person name="Li R."/>
            <person name="Fan W."/>
            <person name="Tian G."/>
            <person name="Zhu H."/>
            <person name="He L."/>
            <person name="Cai J."/>
            <person name="Huang Q."/>
            <person name="Cai Q."/>
            <person name="Li B."/>
            <person name="Bai Y."/>
            <person name="Zhang Z."/>
            <person name="Zhang Y."/>
            <person name="Wang W."/>
            <person name="Li J."/>
            <person name="Wei F."/>
            <person name="Li H."/>
            <person name="Jian M."/>
            <person name="Li J."/>
            <person name="Zhang Z."/>
            <person name="Nielsen R."/>
            <person name="Li D."/>
            <person name="Gu W."/>
            <person name="Yang Z."/>
            <person name="Xuan Z."/>
            <person name="Ryder O.A."/>
            <person name="Leung F.C."/>
            <person name="Zhou Y."/>
            <person name="Cao J."/>
            <person name="Sun X."/>
            <person name="Fu Y."/>
            <person name="Fang X."/>
            <person name="Guo X."/>
            <person name="Wang B."/>
            <person name="Hou R."/>
            <person name="Shen F."/>
            <person name="Mu B."/>
            <person name="Ni P."/>
            <person name="Lin R."/>
            <person name="Qian W."/>
            <person name="Wang G."/>
            <person name="Yu C."/>
            <person name="Nie W."/>
            <person name="Wang J."/>
            <person name="Wu Z."/>
            <person name="Liang H."/>
            <person name="Min J."/>
            <person name="Wu Q."/>
            <person name="Cheng S."/>
            <person name="Ruan J."/>
            <person name="Wang M."/>
            <person name="Shi Z."/>
            <person name="Wen M."/>
            <person name="Liu B."/>
            <person name="Ren X."/>
            <person name="Zheng H."/>
            <person name="Dong D."/>
            <person name="Cook K."/>
            <person name="Shan G."/>
            <person name="Zhang H."/>
            <person name="Kosiol C."/>
            <person name="Xie X."/>
            <person name="Lu Z."/>
            <person name="Zheng H."/>
            <person name="Li Y."/>
            <person name="Steiner C.C."/>
            <person name="Lam T.T."/>
            <person name="Lin S."/>
            <person name="Zhang Q."/>
            <person name="Li G."/>
            <person name="Tian J."/>
            <person name="Gong T."/>
            <person name="Liu H."/>
            <person name="Zhang D."/>
            <person name="Fang L."/>
            <person name="Ye C."/>
            <person name="Zhang J."/>
            <person name="Hu W."/>
            <person name="Xu A."/>
            <person name="Ren Y."/>
            <person name="Zhang G."/>
            <person name="Bruford M.W."/>
            <person name="Li Q."/>
            <person name="Ma L."/>
            <person name="Guo Y."/>
            <person name="An N."/>
            <person name="Hu Y."/>
            <person name="Zheng Y."/>
            <person name="Shi Y."/>
            <person name="Li Z."/>
            <person name="Liu Q."/>
            <person name="Chen Y."/>
            <person name="Zhao J."/>
            <person name="Qu N."/>
            <person name="Zhao S."/>
            <person name="Tian F."/>
            <person name="Wang X."/>
            <person name="Wang H."/>
            <person name="Xu L."/>
            <person name="Liu X."/>
            <person name="Vinar T."/>
            <person name="Wang Y."/>
            <person name="Lam T.W."/>
            <person name="Yiu S.M."/>
            <person name="Liu S."/>
            <person name="Zhang H."/>
            <person name="Li D."/>
            <person name="Huang Y."/>
            <person name="Wang X."/>
            <person name="Yang G."/>
            <person name="Jiang Z."/>
            <person name="Wang J."/>
            <person name="Qin N."/>
            <person name="Li L."/>
            <person name="Li J."/>
            <person name="Bolund L."/>
            <person name="Kristiansen K."/>
            <person name="Wong G.K."/>
            <person name="Olson M."/>
            <person name="Zhang X."/>
            <person name="Li S."/>
            <person name="Yang H."/>
            <person name="Wang J."/>
            <person name="Wang J."/>
        </authorList>
    </citation>
    <scope>NUCLEOTIDE SEQUENCE [LARGE SCALE GENOMIC DNA]</scope>
</reference>
<feature type="compositionally biased region" description="Low complexity" evidence="5">
    <location>
        <begin position="199"/>
        <end position="218"/>
    </location>
</feature>
<dbReference type="InterPro" id="IPR043129">
    <property type="entry name" value="ATPase_NBD"/>
</dbReference>
<reference evidence="6" key="3">
    <citation type="submission" date="2025-09" db="UniProtKB">
        <authorList>
            <consortium name="Ensembl"/>
        </authorList>
    </citation>
    <scope>IDENTIFICATION</scope>
</reference>
<reference evidence="6" key="2">
    <citation type="submission" date="2025-08" db="UniProtKB">
        <authorList>
            <consortium name="Ensembl"/>
        </authorList>
    </citation>
    <scope>IDENTIFICATION</scope>
</reference>
<evidence type="ECO:0000256" key="5">
    <source>
        <dbReference type="SAM" id="MobiDB-lite"/>
    </source>
</evidence>
<protein>
    <submittedName>
        <fullName evidence="6">CaM kinase like vesicle associated</fullName>
    </submittedName>
</protein>
<evidence type="ECO:0000313" key="6">
    <source>
        <dbReference type="Ensembl" id="ENSAMEP00000038275.1"/>
    </source>
</evidence>
<feature type="region of interest" description="Disordered" evidence="5">
    <location>
        <begin position="199"/>
        <end position="237"/>
    </location>
</feature>
<dbReference type="FunFam" id="3.90.640.10:FF:000007">
    <property type="entry name" value="Actin like 7B"/>
    <property type="match status" value="1"/>
</dbReference>
<evidence type="ECO:0000313" key="7">
    <source>
        <dbReference type="Proteomes" id="UP000008912"/>
    </source>
</evidence>
<feature type="region of interest" description="Disordered" evidence="5">
    <location>
        <begin position="293"/>
        <end position="314"/>
    </location>
</feature>
<feature type="region of interest" description="Disordered" evidence="5">
    <location>
        <begin position="636"/>
        <end position="699"/>
    </location>
</feature>